<evidence type="ECO:0000313" key="3">
    <source>
        <dbReference type="Proteomes" id="UP000178319"/>
    </source>
</evidence>
<feature type="transmembrane region" description="Helical" evidence="1">
    <location>
        <begin position="69"/>
        <end position="87"/>
    </location>
</feature>
<sequence length="99" mass="10819">MLAQVPLGQRYNSPVYKAGDIGSLVSSLASDLYIIAGIVLFALFIWGGLQMIRAAGGGNPEDFKKGRTIIFGALLGFLLIFSSYWIIQLIEVLTHLKIF</sequence>
<reference evidence="2 3" key="1">
    <citation type="journal article" date="2016" name="Nat. Commun.">
        <title>Thousands of microbial genomes shed light on interconnected biogeochemical processes in an aquifer system.</title>
        <authorList>
            <person name="Anantharaman K."/>
            <person name="Brown C.T."/>
            <person name="Hug L.A."/>
            <person name="Sharon I."/>
            <person name="Castelle C.J."/>
            <person name="Probst A.J."/>
            <person name="Thomas B.C."/>
            <person name="Singh A."/>
            <person name="Wilkins M.J."/>
            <person name="Karaoz U."/>
            <person name="Brodie E.L."/>
            <person name="Williams K.H."/>
            <person name="Hubbard S.S."/>
            <person name="Banfield J.F."/>
        </authorList>
    </citation>
    <scope>NUCLEOTIDE SEQUENCE [LARGE SCALE GENOMIC DNA]</scope>
</reference>
<keyword evidence="1" id="KW-1133">Transmembrane helix</keyword>
<comment type="caution">
    <text evidence="2">The sequence shown here is derived from an EMBL/GenBank/DDBJ whole genome shotgun (WGS) entry which is preliminary data.</text>
</comment>
<proteinExistence type="predicted"/>
<feature type="transmembrane region" description="Helical" evidence="1">
    <location>
        <begin position="32"/>
        <end position="49"/>
    </location>
</feature>
<name>A0A1G1V585_9BACT</name>
<dbReference type="STRING" id="1797516.A3D26_00410"/>
<organism evidence="2 3">
    <name type="scientific">Candidatus Blackburnbacteria bacterium RIFCSPHIGHO2_02_FULL_44_20</name>
    <dbReference type="NCBI Taxonomy" id="1797516"/>
    <lineage>
        <taxon>Bacteria</taxon>
        <taxon>Candidatus Blackburniibacteriota</taxon>
    </lineage>
</organism>
<dbReference type="Proteomes" id="UP000178319">
    <property type="component" value="Unassembled WGS sequence"/>
</dbReference>
<keyword evidence="1" id="KW-0812">Transmembrane</keyword>
<gene>
    <name evidence="2" type="ORF">A3D26_00410</name>
</gene>
<dbReference type="EMBL" id="MHBZ01000033">
    <property type="protein sequence ID" value="OGY10548.1"/>
    <property type="molecule type" value="Genomic_DNA"/>
</dbReference>
<protein>
    <submittedName>
        <fullName evidence="2">Uncharacterized protein</fullName>
    </submittedName>
</protein>
<accession>A0A1G1V585</accession>
<evidence type="ECO:0000256" key="1">
    <source>
        <dbReference type="SAM" id="Phobius"/>
    </source>
</evidence>
<dbReference type="AlphaFoldDB" id="A0A1G1V585"/>
<keyword evidence="1" id="KW-0472">Membrane</keyword>
<evidence type="ECO:0000313" key="2">
    <source>
        <dbReference type="EMBL" id="OGY10548.1"/>
    </source>
</evidence>